<dbReference type="InterPro" id="IPR008979">
    <property type="entry name" value="Galactose-bd-like_sf"/>
</dbReference>
<dbReference type="InterPro" id="IPR011041">
    <property type="entry name" value="Quinoprot_gluc/sorb_DH_b-prop"/>
</dbReference>
<dbReference type="RefSeq" id="WP_086158063.1">
    <property type="nucleotide sequence ID" value="NZ_CP021121.1"/>
</dbReference>
<feature type="region of interest" description="Disordered" evidence="2">
    <location>
        <begin position="20"/>
        <end position="41"/>
    </location>
</feature>
<dbReference type="PROSITE" id="PS50093">
    <property type="entry name" value="PKD"/>
    <property type="match status" value="1"/>
</dbReference>
<dbReference type="InterPro" id="IPR022409">
    <property type="entry name" value="PKD/Chitinase_dom"/>
</dbReference>
<dbReference type="InterPro" id="IPR000601">
    <property type="entry name" value="PKD_dom"/>
</dbReference>
<dbReference type="SUPFAM" id="SSF49299">
    <property type="entry name" value="PKD domain"/>
    <property type="match status" value="1"/>
</dbReference>
<dbReference type="Pfam" id="PF03422">
    <property type="entry name" value="CBM_6"/>
    <property type="match status" value="1"/>
</dbReference>
<dbReference type="InterPro" id="IPR011042">
    <property type="entry name" value="6-blade_b-propeller_TolB-like"/>
</dbReference>
<dbReference type="Pfam" id="PF18911">
    <property type="entry name" value="PKD_4"/>
    <property type="match status" value="1"/>
</dbReference>
<dbReference type="CDD" id="cd04084">
    <property type="entry name" value="CBM6_xylanase-like"/>
    <property type="match status" value="1"/>
</dbReference>
<evidence type="ECO:0000256" key="1">
    <source>
        <dbReference type="ARBA" id="ARBA00022729"/>
    </source>
</evidence>
<dbReference type="InterPro" id="IPR012938">
    <property type="entry name" value="Glc/Sorbosone_DH"/>
</dbReference>
<dbReference type="EMBL" id="CP021121">
    <property type="protein sequence ID" value="ARQ68556.1"/>
    <property type="molecule type" value="Genomic_DNA"/>
</dbReference>
<dbReference type="PANTHER" id="PTHR19328:SF75">
    <property type="entry name" value="ALDOSE SUGAR DEHYDROGENASE YLII"/>
    <property type="match status" value="1"/>
</dbReference>
<dbReference type="Gene3D" id="2.60.120.260">
    <property type="entry name" value="Galactose-binding domain-like"/>
    <property type="match status" value="1"/>
</dbReference>
<feature type="signal peptide" evidence="3">
    <location>
        <begin position="1"/>
        <end position="23"/>
    </location>
</feature>
<protein>
    <submittedName>
        <fullName evidence="6">Glycosyl hydrolase</fullName>
    </submittedName>
</protein>
<dbReference type="Pfam" id="PF07995">
    <property type="entry name" value="GSDH"/>
    <property type="match status" value="1"/>
</dbReference>
<name>A0A1W7CV35_9ACTN</name>
<dbReference type="SUPFAM" id="SSF50952">
    <property type="entry name" value="Soluble quinoprotein glucose dehydrogenase"/>
    <property type="match status" value="1"/>
</dbReference>
<dbReference type="InterPro" id="IPR013783">
    <property type="entry name" value="Ig-like_fold"/>
</dbReference>
<dbReference type="GO" id="GO:0030246">
    <property type="term" value="F:carbohydrate binding"/>
    <property type="evidence" value="ECO:0007669"/>
    <property type="project" value="InterPro"/>
</dbReference>
<sequence length="818" mass="85706">MTRRILAALAGGVLALTGPATLAATPPPAAAVPAADGRAPEDTAPAAEFQQVALAKGEAEMGEPMSLAVLPDLSVLHTSRDGTVRRTDAAGATEVVGALDVYAHDEEGLQGIGVDPDFEENRFIYLFYAPPLDTPAGDAPTEGAPEDFAPFEGVNRLSRFVLDEDHRIDLASETTILDVPASRGQCCHVGGDIDFDAEGNLYLSTGDDTNPFASDGYTPIDERAERNPVFDAQRTSANTDDLRGKVLRITVGEDGGYTIPPGNLFAEGTEGTRPEIYAMGFRNPFRMSVDRATGVVYVGDYGPDAGAASPSRGPGGQVEFNRITGPGNFGWPYCTGDNDAYVDYDFADGSSGATFDCAAPVNESPHNTGLTELPPAQPAWIPYDGTSVPEFGGGSESPMAGPVYRYDPGLDSDVKFPEAYDGHFFATEYGRRWIRNIDLEADGTINSINEFPWSGTQVMDSAFGPDGALYVLDYGTGYFSGDENSALYRIEHVTDGRSPVAEASGAPTSGPAPLAVAFSSEGSGDPDGDAITYAWDFGDGATSTEPHPTHTYEENGDYTAELTVTDATGRTGSASVPVTVGNTAPTVELVLPAAGQLVDFGDAVPFEIEVSDPEDGAIDCSRVTLSFVLGHDSHGHKLTETTGCSGTLQTLADGEHDPNANIFGIFDAEYTDAGGLTTHHQVITQTRTRQAEHFGDSSGVEISEHATAHGGRAVGWVDDGDWIAFTPYLLSDATEFTARVASGGAGGTIEIRADSPTGPLLGSVDVAPTGGWNVYEDVTTALTDPPDGTIALHLVLTGPTGRGALFDIDDFTFGTGSP</sequence>
<dbReference type="SMART" id="SM00606">
    <property type="entry name" value="CBD_IV"/>
    <property type="match status" value="1"/>
</dbReference>
<evidence type="ECO:0000259" key="4">
    <source>
        <dbReference type="PROSITE" id="PS50093"/>
    </source>
</evidence>
<dbReference type="InterPro" id="IPR006584">
    <property type="entry name" value="Cellulose-bd_IV"/>
</dbReference>
<dbReference type="InterPro" id="IPR035986">
    <property type="entry name" value="PKD_dom_sf"/>
</dbReference>
<evidence type="ECO:0000259" key="5">
    <source>
        <dbReference type="PROSITE" id="PS51175"/>
    </source>
</evidence>
<dbReference type="GO" id="GO:0016787">
    <property type="term" value="F:hydrolase activity"/>
    <property type="evidence" value="ECO:0007669"/>
    <property type="project" value="UniProtKB-KW"/>
</dbReference>
<feature type="domain" description="PKD" evidence="4">
    <location>
        <begin position="499"/>
        <end position="580"/>
    </location>
</feature>
<evidence type="ECO:0000313" key="7">
    <source>
        <dbReference type="Proteomes" id="UP000194218"/>
    </source>
</evidence>
<dbReference type="KEGG" id="smao:CAG99_06525"/>
<dbReference type="Gene3D" id="2.60.40.10">
    <property type="entry name" value="Immunoglobulins"/>
    <property type="match status" value="1"/>
</dbReference>
<keyword evidence="7" id="KW-1185">Reference proteome</keyword>
<feature type="domain" description="CBM6" evidence="5">
    <location>
        <begin position="687"/>
        <end position="814"/>
    </location>
</feature>
<dbReference type="GO" id="GO:0005975">
    <property type="term" value="P:carbohydrate metabolic process"/>
    <property type="evidence" value="ECO:0007669"/>
    <property type="project" value="UniProtKB-ARBA"/>
</dbReference>
<dbReference type="InterPro" id="IPR005084">
    <property type="entry name" value="CBM6"/>
</dbReference>
<evidence type="ECO:0000256" key="3">
    <source>
        <dbReference type="SAM" id="SignalP"/>
    </source>
</evidence>
<dbReference type="Gene3D" id="2.120.10.30">
    <property type="entry name" value="TolB, C-terminal domain"/>
    <property type="match status" value="1"/>
</dbReference>
<keyword evidence="1 3" id="KW-0732">Signal</keyword>
<dbReference type="PROSITE" id="PS51175">
    <property type="entry name" value="CBM6"/>
    <property type="match status" value="1"/>
</dbReference>
<dbReference type="PANTHER" id="PTHR19328">
    <property type="entry name" value="HEDGEHOG-INTERACTING PROTEIN"/>
    <property type="match status" value="1"/>
</dbReference>
<dbReference type="Proteomes" id="UP000194218">
    <property type="component" value="Chromosome"/>
</dbReference>
<organism evidence="6 7">
    <name type="scientific">Streptomyces marincola</name>
    <dbReference type="NCBI Taxonomy" id="2878388"/>
    <lineage>
        <taxon>Bacteria</taxon>
        <taxon>Bacillati</taxon>
        <taxon>Actinomycetota</taxon>
        <taxon>Actinomycetes</taxon>
        <taxon>Kitasatosporales</taxon>
        <taxon>Streptomycetaceae</taxon>
        <taxon>Streptomyces</taxon>
    </lineage>
</organism>
<dbReference type="SUPFAM" id="SSF49785">
    <property type="entry name" value="Galactose-binding domain-like"/>
    <property type="match status" value="1"/>
</dbReference>
<feature type="chain" id="PRO_5039222993" evidence="3">
    <location>
        <begin position="24"/>
        <end position="818"/>
    </location>
</feature>
<keyword evidence="6" id="KW-0378">Hydrolase</keyword>
<accession>A0A1W7CV35</accession>
<dbReference type="CDD" id="cd00146">
    <property type="entry name" value="PKD"/>
    <property type="match status" value="1"/>
</dbReference>
<evidence type="ECO:0000313" key="6">
    <source>
        <dbReference type="EMBL" id="ARQ68556.1"/>
    </source>
</evidence>
<dbReference type="SMART" id="SM00089">
    <property type="entry name" value="PKD"/>
    <property type="match status" value="1"/>
</dbReference>
<reference evidence="6 7" key="1">
    <citation type="submission" date="2017-05" db="EMBL/GenBank/DDBJ databases">
        <title>Complete genome sequence of Streptomyces sp. SCSIO 03032 revealed the diverse biosynthetic pathways for its bioactive secondary metabolites.</title>
        <authorList>
            <person name="Ma L."/>
            <person name="Zhu Y."/>
            <person name="Zhang W."/>
            <person name="Zhang G."/>
            <person name="Tian X."/>
            <person name="Zhang S."/>
            <person name="Zhang C."/>
        </authorList>
    </citation>
    <scope>NUCLEOTIDE SEQUENCE [LARGE SCALE GENOMIC DNA]</scope>
    <source>
        <strain evidence="6 7">SCSIO 03032</strain>
    </source>
</reference>
<dbReference type="AlphaFoldDB" id="A0A1W7CV35"/>
<proteinExistence type="predicted"/>
<gene>
    <name evidence="6" type="ORF">CAG99_06525</name>
</gene>
<evidence type="ECO:0000256" key="2">
    <source>
        <dbReference type="SAM" id="MobiDB-lite"/>
    </source>
</evidence>
<dbReference type="OrthoDB" id="6402258at2"/>